<feature type="transmembrane region" description="Helical" evidence="5">
    <location>
        <begin position="444"/>
        <end position="466"/>
    </location>
</feature>
<proteinExistence type="predicted"/>
<dbReference type="Proteomes" id="UP001285441">
    <property type="component" value="Unassembled WGS sequence"/>
</dbReference>
<evidence type="ECO:0000256" key="3">
    <source>
        <dbReference type="ARBA" id="ARBA00022989"/>
    </source>
</evidence>
<dbReference type="Gene3D" id="1.20.58.340">
    <property type="entry name" value="Magnesium transport protein CorA, transmembrane region"/>
    <property type="match status" value="1"/>
</dbReference>
<dbReference type="GO" id="GO:0046873">
    <property type="term" value="F:metal ion transmembrane transporter activity"/>
    <property type="evidence" value="ECO:0007669"/>
    <property type="project" value="InterPro"/>
</dbReference>
<dbReference type="Pfam" id="PF01544">
    <property type="entry name" value="CorA"/>
    <property type="match status" value="1"/>
</dbReference>
<dbReference type="GO" id="GO:0016020">
    <property type="term" value="C:membrane"/>
    <property type="evidence" value="ECO:0007669"/>
    <property type="project" value="UniProtKB-SubCell"/>
</dbReference>
<evidence type="ECO:0000313" key="7">
    <source>
        <dbReference type="Proteomes" id="UP001285441"/>
    </source>
</evidence>
<organism evidence="6 7">
    <name type="scientific">Podospora didyma</name>
    <dbReference type="NCBI Taxonomy" id="330526"/>
    <lineage>
        <taxon>Eukaryota</taxon>
        <taxon>Fungi</taxon>
        <taxon>Dikarya</taxon>
        <taxon>Ascomycota</taxon>
        <taxon>Pezizomycotina</taxon>
        <taxon>Sordariomycetes</taxon>
        <taxon>Sordariomycetidae</taxon>
        <taxon>Sordariales</taxon>
        <taxon>Podosporaceae</taxon>
        <taxon>Podospora</taxon>
    </lineage>
</organism>
<gene>
    <name evidence="6" type="ORF">B0H63DRAFT_188071</name>
</gene>
<keyword evidence="3 5" id="KW-1133">Transmembrane helix</keyword>
<name>A0AAE0U009_9PEZI</name>
<feature type="transmembrane region" description="Helical" evidence="5">
    <location>
        <begin position="413"/>
        <end position="432"/>
    </location>
</feature>
<reference evidence="6" key="2">
    <citation type="submission" date="2023-06" db="EMBL/GenBank/DDBJ databases">
        <authorList>
            <consortium name="Lawrence Berkeley National Laboratory"/>
            <person name="Haridas S."/>
            <person name="Hensen N."/>
            <person name="Bonometti L."/>
            <person name="Westerberg I."/>
            <person name="Brannstrom I.O."/>
            <person name="Guillou S."/>
            <person name="Cros-Aarteil S."/>
            <person name="Calhoun S."/>
            <person name="Kuo A."/>
            <person name="Mondo S."/>
            <person name="Pangilinan J."/>
            <person name="Riley R."/>
            <person name="LaButti K."/>
            <person name="Andreopoulos B."/>
            <person name="Lipzen A."/>
            <person name="Chen C."/>
            <person name="Yanf M."/>
            <person name="Daum C."/>
            <person name="Ng V."/>
            <person name="Clum A."/>
            <person name="Steindorff A."/>
            <person name="Ohm R."/>
            <person name="Martin F."/>
            <person name="Silar P."/>
            <person name="Natvig D."/>
            <person name="Lalanne C."/>
            <person name="Gautier V."/>
            <person name="Ament-velasquez S.L."/>
            <person name="Kruys A."/>
            <person name="Hutchinson M.I."/>
            <person name="Powell A.J."/>
            <person name="Barry K."/>
            <person name="Miller A.N."/>
            <person name="Grigoriev I.V."/>
            <person name="Debuchy R."/>
            <person name="Gladieux P."/>
            <person name="Thoren M.H."/>
            <person name="Johannesson H."/>
        </authorList>
    </citation>
    <scope>NUCLEOTIDE SEQUENCE</scope>
    <source>
        <strain evidence="6">CBS 232.78</strain>
    </source>
</reference>
<dbReference type="InterPro" id="IPR045863">
    <property type="entry name" value="CorA_TM1_TM2"/>
</dbReference>
<dbReference type="InterPro" id="IPR002523">
    <property type="entry name" value="MgTranspt_CorA/ZnTranspt_ZntB"/>
</dbReference>
<evidence type="ECO:0000256" key="2">
    <source>
        <dbReference type="ARBA" id="ARBA00022692"/>
    </source>
</evidence>
<evidence type="ECO:0000256" key="5">
    <source>
        <dbReference type="SAM" id="Phobius"/>
    </source>
</evidence>
<evidence type="ECO:0000313" key="6">
    <source>
        <dbReference type="EMBL" id="KAK3385836.1"/>
    </source>
</evidence>
<keyword evidence="2 5" id="KW-0812">Transmembrane</keyword>
<reference evidence="6" key="1">
    <citation type="journal article" date="2023" name="Mol. Phylogenet. Evol.">
        <title>Genome-scale phylogeny and comparative genomics of the fungal order Sordariales.</title>
        <authorList>
            <person name="Hensen N."/>
            <person name="Bonometti L."/>
            <person name="Westerberg I."/>
            <person name="Brannstrom I.O."/>
            <person name="Guillou S."/>
            <person name="Cros-Aarteil S."/>
            <person name="Calhoun S."/>
            <person name="Haridas S."/>
            <person name="Kuo A."/>
            <person name="Mondo S."/>
            <person name="Pangilinan J."/>
            <person name="Riley R."/>
            <person name="LaButti K."/>
            <person name="Andreopoulos B."/>
            <person name="Lipzen A."/>
            <person name="Chen C."/>
            <person name="Yan M."/>
            <person name="Daum C."/>
            <person name="Ng V."/>
            <person name="Clum A."/>
            <person name="Steindorff A."/>
            <person name="Ohm R.A."/>
            <person name="Martin F."/>
            <person name="Silar P."/>
            <person name="Natvig D.O."/>
            <person name="Lalanne C."/>
            <person name="Gautier V."/>
            <person name="Ament-Velasquez S.L."/>
            <person name="Kruys A."/>
            <person name="Hutchinson M.I."/>
            <person name="Powell A.J."/>
            <person name="Barry K."/>
            <person name="Miller A.N."/>
            <person name="Grigoriev I.V."/>
            <person name="Debuchy R."/>
            <person name="Gladieux P."/>
            <person name="Hiltunen Thoren M."/>
            <person name="Johannesson H."/>
        </authorList>
    </citation>
    <scope>NUCLEOTIDE SEQUENCE</scope>
    <source>
        <strain evidence="6">CBS 232.78</strain>
    </source>
</reference>
<dbReference type="AlphaFoldDB" id="A0AAE0U009"/>
<comment type="caution">
    <text evidence="6">The sequence shown here is derived from an EMBL/GenBank/DDBJ whole genome shotgun (WGS) entry which is preliminary data.</text>
</comment>
<evidence type="ECO:0000256" key="1">
    <source>
        <dbReference type="ARBA" id="ARBA00004141"/>
    </source>
</evidence>
<sequence>MQADTAWKKYGLDEPVLLEYCRKWDGYSTAATVLDVVWKDNQATFHQTHLQDDNALATAITTEPPPGTTFRYIGCEALSANALRFLGHTYNMHLEFWRWVLSHEAADGYWMHSHAGGTVLCFDLTTFEDSEGTGKYASNLLYGGRLRQLSSLHDFGNISNNADLVSEKGKFAYQSSRRVTGYLTPHHGVPVCVILSEDIPNICNDPGAQLAGMLPKLSHIPGMMPPTTVAGLMGEFRALSQQRLEELANDPFAAVVLLEGRIISSWFSFYLKLARDLELTDSMITFDSTDEFLFQKATFIRREVIIALDRFYRHLEAHKGFLQYLIDGTKPTWGPKLVHQEIRDQIKTVDVLKIRTDQLKTRANGISELIFNNINVRQARLTIQQSARSMEMAALQRYDASLSFKQGESMRQLSLLAAVFLPLTLASSLLGMNTEEINGSALRMWVFVPLSFGLILLTALGIAVLARRSEKKTFDPPPNLVDNLNIPNMNMNMIPNLAAGYKLDV</sequence>
<keyword evidence="7" id="KW-1185">Reference proteome</keyword>
<comment type="subcellular location">
    <subcellularLocation>
        <location evidence="1">Membrane</location>
        <topology evidence="1">Multi-pass membrane protein</topology>
    </subcellularLocation>
</comment>
<evidence type="ECO:0000256" key="4">
    <source>
        <dbReference type="ARBA" id="ARBA00023136"/>
    </source>
</evidence>
<accession>A0AAE0U009</accession>
<protein>
    <submittedName>
        <fullName evidence="6">Uncharacterized protein</fullName>
    </submittedName>
</protein>
<keyword evidence="4 5" id="KW-0472">Membrane</keyword>
<dbReference type="SUPFAM" id="SSF144083">
    <property type="entry name" value="Magnesium transport protein CorA, transmembrane region"/>
    <property type="match status" value="1"/>
</dbReference>
<dbReference type="EMBL" id="JAULSW010000004">
    <property type="protein sequence ID" value="KAK3385836.1"/>
    <property type="molecule type" value="Genomic_DNA"/>
</dbReference>